<dbReference type="InterPro" id="IPR002347">
    <property type="entry name" value="SDR_fam"/>
</dbReference>
<dbReference type="GO" id="GO:0016491">
    <property type="term" value="F:oxidoreductase activity"/>
    <property type="evidence" value="ECO:0007669"/>
    <property type="project" value="UniProtKB-KW"/>
</dbReference>
<dbReference type="Proteomes" id="UP000267096">
    <property type="component" value="Unassembled WGS sequence"/>
</dbReference>
<dbReference type="WBParaSite" id="ASIM_0001939201-mRNA-1">
    <property type="protein sequence ID" value="ASIM_0001939201-mRNA-1"/>
    <property type="gene ID" value="ASIM_0001939201"/>
</dbReference>
<dbReference type="Gene3D" id="3.40.50.720">
    <property type="entry name" value="NAD(P)-binding Rossmann-like Domain"/>
    <property type="match status" value="1"/>
</dbReference>
<dbReference type="SUPFAM" id="SSF51735">
    <property type="entry name" value="NAD(P)-binding Rossmann-fold domains"/>
    <property type="match status" value="1"/>
</dbReference>
<name>A0A0M3KEI5_ANISI</name>
<evidence type="ECO:0000313" key="2">
    <source>
        <dbReference type="EMBL" id="VDK66186.1"/>
    </source>
</evidence>
<gene>
    <name evidence="2" type="ORF">ASIM_LOCUS18784</name>
</gene>
<keyword evidence="1" id="KW-0560">Oxidoreductase</keyword>
<reference evidence="4" key="1">
    <citation type="submission" date="2017-02" db="UniProtKB">
        <authorList>
            <consortium name="WormBaseParasite"/>
        </authorList>
    </citation>
    <scope>IDENTIFICATION</scope>
</reference>
<sequence>MTAILLAKQGAKVTITGLPHETANAANAMFFFSKFKEIKKECVKSGVKANDIIDVLGDITDSAVQEKVIDSTIAAFGKLDILVNNHGGGGRQKNDDGTWMMQCFDSIMNLNCKSILHLCMKAIPHLKKTQGVIVNVSSVSAVTASKNVPFYSISKGALDHVTRLLAFELAPHGVRVNSVNPGAVDTHVLQKVGLSREQETKVLEYTAKTAIPMGRAAQPEEIAEPILFLADKKMSSYITGQNLIVDGGATLQVAMASFDVTDMMKK</sequence>
<dbReference type="InterPro" id="IPR020904">
    <property type="entry name" value="Sc_DH/Rdtase_CS"/>
</dbReference>
<proteinExistence type="predicted"/>
<dbReference type="PANTHER" id="PTHR44115">
    <property type="entry name" value="PROTEIN CBG09704"/>
    <property type="match status" value="1"/>
</dbReference>
<organism evidence="4">
    <name type="scientific">Anisakis simplex</name>
    <name type="common">Herring worm</name>
    <dbReference type="NCBI Taxonomy" id="6269"/>
    <lineage>
        <taxon>Eukaryota</taxon>
        <taxon>Metazoa</taxon>
        <taxon>Ecdysozoa</taxon>
        <taxon>Nematoda</taxon>
        <taxon>Chromadorea</taxon>
        <taxon>Rhabditida</taxon>
        <taxon>Spirurina</taxon>
        <taxon>Ascaridomorpha</taxon>
        <taxon>Ascaridoidea</taxon>
        <taxon>Anisakidae</taxon>
        <taxon>Anisakis</taxon>
        <taxon>Anisakis simplex complex</taxon>
    </lineage>
</organism>
<dbReference type="PANTHER" id="PTHR44115:SF4">
    <property type="entry name" value="OXIDOREDUCTASE"/>
    <property type="match status" value="1"/>
</dbReference>
<dbReference type="PRINTS" id="PR00080">
    <property type="entry name" value="SDRFAMILY"/>
</dbReference>
<protein>
    <submittedName>
        <fullName evidence="4">Dehydrogenase/reductase SDR family member 4</fullName>
    </submittedName>
</protein>
<evidence type="ECO:0000256" key="1">
    <source>
        <dbReference type="ARBA" id="ARBA00023002"/>
    </source>
</evidence>
<evidence type="ECO:0000313" key="4">
    <source>
        <dbReference type="WBParaSite" id="ASIM_0001939201-mRNA-1"/>
    </source>
</evidence>
<dbReference type="OrthoDB" id="47007at2759"/>
<reference evidence="2 3" key="2">
    <citation type="submission" date="2018-11" db="EMBL/GenBank/DDBJ databases">
        <authorList>
            <consortium name="Pathogen Informatics"/>
        </authorList>
    </citation>
    <scope>NUCLEOTIDE SEQUENCE [LARGE SCALE GENOMIC DNA]</scope>
</reference>
<accession>A0A0M3KEI5</accession>
<dbReference type="InterPro" id="IPR036291">
    <property type="entry name" value="NAD(P)-bd_dom_sf"/>
</dbReference>
<evidence type="ECO:0000313" key="3">
    <source>
        <dbReference type="Proteomes" id="UP000267096"/>
    </source>
</evidence>
<dbReference type="PROSITE" id="PS00061">
    <property type="entry name" value="ADH_SHORT"/>
    <property type="match status" value="1"/>
</dbReference>
<dbReference type="FunFam" id="3.40.50.720:FF:000084">
    <property type="entry name" value="Short-chain dehydrogenase reductase"/>
    <property type="match status" value="1"/>
</dbReference>
<keyword evidence="3" id="KW-1185">Reference proteome</keyword>
<dbReference type="PRINTS" id="PR00081">
    <property type="entry name" value="GDHRDH"/>
</dbReference>
<dbReference type="AlphaFoldDB" id="A0A0M3KEI5"/>
<dbReference type="Pfam" id="PF13561">
    <property type="entry name" value="adh_short_C2"/>
    <property type="match status" value="1"/>
</dbReference>
<dbReference type="EMBL" id="UYRR01036083">
    <property type="protein sequence ID" value="VDK66186.1"/>
    <property type="molecule type" value="Genomic_DNA"/>
</dbReference>